<name>A0A382B853_9ZZZZ</name>
<evidence type="ECO:0000256" key="1">
    <source>
        <dbReference type="ARBA" id="ARBA00006484"/>
    </source>
</evidence>
<dbReference type="PANTHER" id="PTHR45024:SF2">
    <property type="entry name" value="SCP2 DOMAIN-CONTAINING PROTEIN"/>
    <property type="match status" value="1"/>
</dbReference>
<dbReference type="GO" id="GO:0016491">
    <property type="term" value="F:oxidoreductase activity"/>
    <property type="evidence" value="ECO:0007669"/>
    <property type="project" value="UniProtKB-KW"/>
</dbReference>
<dbReference type="SUPFAM" id="SSF51735">
    <property type="entry name" value="NAD(P)-binding Rossmann-fold domains"/>
    <property type="match status" value="1"/>
</dbReference>
<dbReference type="InterPro" id="IPR002347">
    <property type="entry name" value="SDR_fam"/>
</dbReference>
<dbReference type="InterPro" id="IPR036291">
    <property type="entry name" value="NAD(P)-bd_dom_sf"/>
</dbReference>
<reference evidence="4" key="1">
    <citation type="submission" date="2018-05" db="EMBL/GenBank/DDBJ databases">
        <authorList>
            <person name="Lanie J.A."/>
            <person name="Ng W.-L."/>
            <person name="Kazmierczak K.M."/>
            <person name="Andrzejewski T.M."/>
            <person name="Davidsen T.M."/>
            <person name="Wayne K.J."/>
            <person name="Tettelin H."/>
            <person name="Glass J.I."/>
            <person name="Rusch D."/>
            <person name="Podicherti R."/>
            <person name="Tsui H.-C.T."/>
            <person name="Winkler M.E."/>
        </authorList>
    </citation>
    <scope>NUCLEOTIDE SEQUENCE</scope>
</reference>
<dbReference type="AlphaFoldDB" id="A0A382B853"/>
<comment type="similarity">
    <text evidence="1">Belongs to the short-chain dehydrogenases/reductases (SDR) family.</text>
</comment>
<proteinExistence type="inferred from homology"/>
<dbReference type="PROSITE" id="PS00061">
    <property type="entry name" value="ADH_SHORT"/>
    <property type="match status" value="1"/>
</dbReference>
<dbReference type="InterPro" id="IPR051687">
    <property type="entry name" value="Peroxisomal_Beta-Oxidation"/>
</dbReference>
<evidence type="ECO:0000256" key="2">
    <source>
        <dbReference type="ARBA" id="ARBA00023002"/>
    </source>
</evidence>
<evidence type="ECO:0000313" key="4">
    <source>
        <dbReference type="EMBL" id="SVB09928.1"/>
    </source>
</evidence>
<keyword evidence="2" id="KW-0560">Oxidoreductase</keyword>
<dbReference type="SMART" id="SM00822">
    <property type="entry name" value="PKS_KR"/>
    <property type="match status" value="1"/>
</dbReference>
<organism evidence="4">
    <name type="scientific">marine metagenome</name>
    <dbReference type="NCBI Taxonomy" id="408172"/>
    <lineage>
        <taxon>unclassified sequences</taxon>
        <taxon>metagenomes</taxon>
        <taxon>ecological metagenomes</taxon>
    </lineage>
</organism>
<dbReference type="FunFam" id="3.40.50.720:FF:000446">
    <property type="entry name" value="Short chain dehydrogenase"/>
    <property type="match status" value="1"/>
</dbReference>
<dbReference type="EMBL" id="UINC01028623">
    <property type="protein sequence ID" value="SVB09928.1"/>
    <property type="molecule type" value="Genomic_DNA"/>
</dbReference>
<dbReference type="NCBIfam" id="NF005861">
    <property type="entry name" value="PRK07791.1"/>
    <property type="match status" value="1"/>
</dbReference>
<protein>
    <recommendedName>
        <fullName evidence="3">Ketoreductase domain-containing protein</fullName>
    </recommendedName>
</protein>
<accession>A0A382B853</accession>
<dbReference type="InterPro" id="IPR057326">
    <property type="entry name" value="KR_dom"/>
</dbReference>
<dbReference type="InterPro" id="IPR020904">
    <property type="entry name" value="Sc_DH/Rdtase_CS"/>
</dbReference>
<dbReference type="PRINTS" id="PR00080">
    <property type="entry name" value="SDRFAMILY"/>
</dbReference>
<gene>
    <name evidence="4" type="ORF">METZ01_LOCUS162782</name>
</gene>
<dbReference type="PANTHER" id="PTHR45024">
    <property type="entry name" value="DEHYDROGENASES, SHORT CHAIN"/>
    <property type="match status" value="1"/>
</dbReference>
<dbReference type="Pfam" id="PF00106">
    <property type="entry name" value="adh_short"/>
    <property type="match status" value="1"/>
</dbReference>
<dbReference type="Gene3D" id="3.40.50.720">
    <property type="entry name" value="NAD(P)-binding Rossmann-like Domain"/>
    <property type="match status" value="1"/>
</dbReference>
<sequence>MPGLCENRTVIVTGAGGGLGKGYAKALGAAGANVVVNDINAETAAATVAEITGEGGSANVDTSDITDHEAAGRLVQATIMAYGDIHGVVNNAGVCRDRMFASLNPEEWDMVMAVHLKGHYCIANHAARYWRQQSKEGARVSGRIINTSSGAGLLGSVGQSNYSAAKGGILSLTLVQAAEMGRYGVTANVLAPQARTGMTEDVFADMMKIPEDGSFDQYDPENVAPLLVWLASAESSHVTGQCFEIFGGRLSIAEGWHSGPEVDKAARWDASEIGEAVDSLLSQGRAAQPIYGASS</sequence>
<dbReference type="PRINTS" id="PR00081">
    <property type="entry name" value="GDHRDH"/>
</dbReference>
<evidence type="ECO:0000259" key="3">
    <source>
        <dbReference type="SMART" id="SM00822"/>
    </source>
</evidence>
<feature type="domain" description="Ketoreductase" evidence="3">
    <location>
        <begin position="8"/>
        <end position="193"/>
    </location>
</feature>